<keyword evidence="2" id="KW-1185">Reference proteome</keyword>
<protein>
    <submittedName>
        <fullName evidence="1">Uncharacterized protein</fullName>
    </submittedName>
</protein>
<evidence type="ECO:0000313" key="2">
    <source>
        <dbReference type="Proteomes" id="UP000827092"/>
    </source>
</evidence>
<dbReference type="AlphaFoldDB" id="A0AAV6TJ38"/>
<gene>
    <name evidence="1" type="ORF">JTE90_025286</name>
</gene>
<name>A0AAV6TJ38_9ARAC</name>
<comment type="caution">
    <text evidence="1">The sequence shown here is derived from an EMBL/GenBank/DDBJ whole genome shotgun (WGS) entry which is preliminary data.</text>
</comment>
<dbReference type="EMBL" id="JAFNEN010003844">
    <property type="protein sequence ID" value="KAG8171551.1"/>
    <property type="molecule type" value="Genomic_DNA"/>
</dbReference>
<proteinExistence type="predicted"/>
<accession>A0AAV6TJ38</accession>
<organism evidence="1 2">
    <name type="scientific">Oedothorax gibbosus</name>
    <dbReference type="NCBI Taxonomy" id="931172"/>
    <lineage>
        <taxon>Eukaryota</taxon>
        <taxon>Metazoa</taxon>
        <taxon>Ecdysozoa</taxon>
        <taxon>Arthropoda</taxon>
        <taxon>Chelicerata</taxon>
        <taxon>Arachnida</taxon>
        <taxon>Araneae</taxon>
        <taxon>Araneomorphae</taxon>
        <taxon>Entelegynae</taxon>
        <taxon>Araneoidea</taxon>
        <taxon>Linyphiidae</taxon>
        <taxon>Erigoninae</taxon>
        <taxon>Oedothorax</taxon>
    </lineage>
</organism>
<reference evidence="1 2" key="1">
    <citation type="journal article" date="2022" name="Nat. Ecol. Evol.">
        <title>A masculinizing supergene underlies an exaggerated male reproductive morph in a spider.</title>
        <authorList>
            <person name="Hendrickx F."/>
            <person name="De Corte Z."/>
            <person name="Sonet G."/>
            <person name="Van Belleghem S.M."/>
            <person name="Kostlbacher S."/>
            <person name="Vangestel C."/>
        </authorList>
    </citation>
    <scope>NUCLEOTIDE SEQUENCE [LARGE SCALE GENOMIC DNA]</scope>
    <source>
        <strain evidence="1">W744_W776</strain>
    </source>
</reference>
<evidence type="ECO:0000313" key="1">
    <source>
        <dbReference type="EMBL" id="KAG8171551.1"/>
    </source>
</evidence>
<dbReference type="Proteomes" id="UP000827092">
    <property type="component" value="Unassembled WGS sequence"/>
</dbReference>
<sequence length="67" mass="7250">MLSQSVFILKIKIKRALPFALREVSVLAVARLGPSAVTIDEITAPANNPLNRSSERIARYKEGSALG</sequence>